<evidence type="ECO:0000313" key="2">
    <source>
        <dbReference type="Proteomes" id="UP000887565"/>
    </source>
</evidence>
<dbReference type="AlphaFoldDB" id="A0A915L1Z6"/>
<name>A0A915L1Z6_ROMCU</name>
<dbReference type="Proteomes" id="UP000887565">
    <property type="component" value="Unplaced"/>
</dbReference>
<organism evidence="2 3">
    <name type="scientific">Romanomermis culicivorax</name>
    <name type="common">Nematode worm</name>
    <dbReference type="NCBI Taxonomy" id="13658"/>
    <lineage>
        <taxon>Eukaryota</taxon>
        <taxon>Metazoa</taxon>
        <taxon>Ecdysozoa</taxon>
        <taxon>Nematoda</taxon>
        <taxon>Enoplea</taxon>
        <taxon>Dorylaimia</taxon>
        <taxon>Mermithida</taxon>
        <taxon>Mermithoidea</taxon>
        <taxon>Mermithidae</taxon>
        <taxon>Romanomermis</taxon>
    </lineage>
</organism>
<dbReference type="WBParaSite" id="nRc.2.0.1.t43783-RA">
    <property type="protein sequence ID" value="nRc.2.0.1.t43783-RA"/>
    <property type="gene ID" value="nRc.2.0.1.g43783"/>
</dbReference>
<protein>
    <submittedName>
        <fullName evidence="3">Uncharacterized protein</fullName>
    </submittedName>
</protein>
<reference evidence="3" key="1">
    <citation type="submission" date="2022-11" db="UniProtKB">
        <authorList>
            <consortium name="WormBaseParasite"/>
        </authorList>
    </citation>
    <scope>IDENTIFICATION</scope>
</reference>
<evidence type="ECO:0000256" key="1">
    <source>
        <dbReference type="SAM" id="MobiDB-lite"/>
    </source>
</evidence>
<accession>A0A915L1Z6</accession>
<feature type="region of interest" description="Disordered" evidence="1">
    <location>
        <begin position="43"/>
        <end position="68"/>
    </location>
</feature>
<evidence type="ECO:0000313" key="3">
    <source>
        <dbReference type="WBParaSite" id="nRc.2.0.1.t43783-RA"/>
    </source>
</evidence>
<proteinExistence type="predicted"/>
<keyword evidence="2" id="KW-1185">Reference proteome</keyword>
<sequence length="68" mass="7783">MKILMIKLKLERLLKPNPKSMMNAEQLRLITVMNDDEEILLDDAQKDPATQQEKNGRFESIGNLNSLG</sequence>